<keyword evidence="3" id="KW-0966">Cell projection</keyword>
<keyword evidence="4" id="KW-1185">Reference proteome</keyword>
<sequence length="719" mass="73529">MRNIGARISTNPVATVRPIEGTSLFPLGQLVEAKVAAVLADGLFKFISSDGGEFELPLPEKLPEGTPVRVSAKPDGSVTVTVTGEAPDQSEAMIAAALKEAVRGAAAKQATMSPLFATLEELPDRPDLPQPVRQAVQRLLSMRTPFDAPPRPAALAQAISRSGLFTEAQLATSPDTPPPLDLKAALSSLRAVVQTLVDAIPLATTASAAGQSVPAPAATAQPSAPPSQTPGNASPPNLAPLTQPTSAQASPIPPNVQAPPPPQNSGLSVVQVRPQVPVSAAVSVSPPTAVPAQSSLRMAQVPAAQLAVPVVAVMLQGDEAIQSTAQPSSATGAAPQTVPNGQGGPVSAPQQMPAAPAQAIVQSQLALPAPDAQTLLPAPTSGSPRAPQMPIVENGAPQPAPGASVVTARGTLLQVSPAPLPAQPATAPMPSVAAQPQPTPPQTASVPSVPQVVPPAPPSTISVPPGLPGMPEAILPQGQPAPGPLVRAATLALAQAAALPIGEPNLPLPGQQPAPAPGHLYPSAQKPDAPPPTHGSPPVSHAPVDAHDALRAAAQTQPLEEIAPRLLADTEAAISRVSLHQMASLPDDHAPSRFDAPDARWSCEIPIALDGRTALMGFVVERDGKKNDDPRKQKRWRVQAALDLPETGPLQADVQMRGTAVVAGIWVERSDIAQLLEEALPLLRDGLTAAGFDVEELNVRLGHLRSHLPPPGAFLDQRS</sequence>
<feature type="compositionally biased region" description="Pro residues" evidence="1">
    <location>
        <begin position="251"/>
        <end position="263"/>
    </location>
</feature>
<feature type="region of interest" description="Disordered" evidence="1">
    <location>
        <begin position="208"/>
        <end position="268"/>
    </location>
</feature>
<feature type="compositionally biased region" description="Polar residues" evidence="1">
    <location>
        <begin position="231"/>
        <end position="248"/>
    </location>
</feature>
<dbReference type="RefSeq" id="WP_379771306.1">
    <property type="nucleotide sequence ID" value="NZ_JBHSJF010000006.1"/>
</dbReference>
<feature type="compositionally biased region" description="Low complexity" evidence="1">
    <location>
        <begin position="348"/>
        <end position="358"/>
    </location>
</feature>
<feature type="domain" description="Flagellar hook-length control protein-like C-terminal" evidence="2">
    <location>
        <begin position="631"/>
        <end position="702"/>
    </location>
</feature>
<dbReference type="Gene3D" id="3.30.750.140">
    <property type="match status" value="1"/>
</dbReference>
<dbReference type="InterPro" id="IPR038610">
    <property type="entry name" value="FliK-like_C_sf"/>
</dbReference>
<proteinExistence type="predicted"/>
<feature type="compositionally biased region" description="Pro residues" evidence="1">
    <location>
        <begin position="506"/>
        <end position="516"/>
    </location>
</feature>
<evidence type="ECO:0000259" key="2">
    <source>
        <dbReference type="Pfam" id="PF02120"/>
    </source>
</evidence>
<keyword evidence="3" id="KW-0282">Flagellum</keyword>
<feature type="region of interest" description="Disordered" evidence="1">
    <location>
        <begin position="417"/>
        <end position="459"/>
    </location>
</feature>
<keyword evidence="3" id="KW-0969">Cilium</keyword>
<reference evidence="4" key="1">
    <citation type="journal article" date="2019" name="Int. J. Syst. Evol. Microbiol.">
        <title>The Global Catalogue of Microorganisms (GCM) 10K type strain sequencing project: providing services to taxonomists for standard genome sequencing and annotation.</title>
        <authorList>
            <consortium name="The Broad Institute Genomics Platform"/>
            <consortium name="The Broad Institute Genome Sequencing Center for Infectious Disease"/>
            <person name="Wu L."/>
            <person name="Ma J."/>
        </authorList>
    </citation>
    <scope>NUCLEOTIDE SEQUENCE [LARGE SCALE GENOMIC DNA]</scope>
    <source>
        <strain evidence="4">CGMCC 1.16444</strain>
    </source>
</reference>
<protein>
    <submittedName>
        <fullName evidence="3">Flagellar hook-length control protein FliK</fullName>
    </submittedName>
</protein>
<name>A0ABV9Z566_9HYPH</name>
<dbReference type="InterPro" id="IPR021136">
    <property type="entry name" value="Flagellar_hook_control-like_C"/>
</dbReference>
<feature type="region of interest" description="Disordered" evidence="1">
    <location>
        <begin position="504"/>
        <end position="543"/>
    </location>
</feature>
<feature type="compositionally biased region" description="Low complexity" evidence="1">
    <location>
        <begin position="423"/>
        <end position="451"/>
    </location>
</feature>
<evidence type="ECO:0000313" key="3">
    <source>
        <dbReference type="EMBL" id="MFC5069291.1"/>
    </source>
</evidence>
<evidence type="ECO:0000313" key="4">
    <source>
        <dbReference type="Proteomes" id="UP001595796"/>
    </source>
</evidence>
<accession>A0ABV9Z566</accession>
<dbReference type="Pfam" id="PF02120">
    <property type="entry name" value="Flg_hook"/>
    <property type="match status" value="1"/>
</dbReference>
<gene>
    <name evidence="3" type="ORF">ACFPFW_14840</name>
</gene>
<dbReference type="CDD" id="cd17470">
    <property type="entry name" value="T3SS_Flik_C"/>
    <property type="match status" value="1"/>
</dbReference>
<organism evidence="3 4">
    <name type="scientific">Flaviflagellibacter deserti</name>
    <dbReference type="NCBI Taxonomy" id="2267266"/>
    <lineage>
        <taxon>Bacteria</taxon>
        <taxon>Pseudomonadati</taxon>
        <taxon>Pseudomonadota</taxon>
        <taxon>Alphaproteobacteria</taxon>
        <taxon>Hyphomicrobiales</taxon>
        <taxon>Flaviflagellibacter</taxon>
    </lineage>
</organism>
<comment type="caution">
    <text evidence="3">The sequence shown here is derived from an EMBL/GenBank/DDBJ whole genome shotgun (WGS) entry which is preliminary data.</text>
</comment>
<evidence type="ECO:0000256" key="1">
    <source>
        <dbReference type="SAM" id="MobiDB-lite"/>
    </source>
</evidence>
<feature type="region of interest" description="Disordered" evidence="1">
    <location>
        <begin position="323"/>
        <end position="358"/>
    </location>
</feature>
<dbReference type="Proteomes" id="UP001595796">
    <property type="component" value="Unassembled WGS sequence"/>
</dbReference>
<dbReference type="EMBL" id="JBHSJF010000006">
    <property type="protein sequence ID" value="MFC5069291.1"/>
    <property type="molecule type" value="Genomic_DNA"/>
</dbReference>